<feature type="non-terminal residue" evidence="2">
    <location>
        <position position="1"/>
    </location>
</feature>
<feature type="compositionally biased region" description="Pro residues" evidence="1">
    <location>
        <begin position="28"/>
        <end position="38"/>
    </location>
</feature>
<dbReference type="OrthoDB" id="5597783at2759"/>
<evidence type="ECO:0000313" key="3">
    <source>
        <dbReference type="Proteomes" id="UP001143981"/>
    </source>
</evidence>
<evidence type="ECO:0000313" key="2">
    <source>
        <dbReference type="EMBL" id="KAJ1721227.1"/>
    </source>
</evidence>
<feature type="region of interest" description="Disordered" evidence="1">
    <location>
        <begin position="64"/>
        <end position="95"/>
    </location>
</feature>
<sequence>EDSEDDLDMSMVIPGSDNDVDMISRSTPPSPPMPPVTPPRFRRLSNAPLRISRSSSVSSMIIDNAGDRTAHGGGGDLDTDEHEARDPHSKPQQHCASGTFNARLLQTMEGFGFTGTAKTNLLLRLRAAAAAKSTGRQQAVAPYLLYRNGASGAGIGGVGAKRLKSALDGDDGVAAGGVRKRARVVRITRPKPLPKAGAAVPKGRAKSKAPAPPDASAVLRLASAIYNHTLNMATLAQAQRQAAEAPSTAAAAATPGPGS</sequence>
<reference evidence="2" key="1">
    <citation type="submission" date="2022-07" db="EMBL/GenBank/DDBJ databases">
        <title>Phylogenomic reconstructions and comparative analyses of Kickxellomycotina fungi.</title>
        <authorList>
            <person name="Reynolds N.K."/>
            <person name="Stajich J.E."/>
            <person name="Barry K."/>
            <person name="Grigoriev I.V."/>
            <person name="Crous P."/>
            <person name="Smith M.E."/>
        </authorList>
    </citation>
    <scope>NUCLEOTIDE SEQUENCE</scope>
    <source>
        <strain evidence="2">BCRC 34381</strain>
    </source>
</reference>
<accession>A0A9W8CRW1</accession>
<gene>
    <name evidence="2" type="ORF">LPJ61_006068</name>
</gene>
<keyword evidence="3" id="KW-1185">Reference proteome</keyword>
<feature type="region of interest" description="Disordered" evidence="1">
    <location>
        <begin position="192"/>
        <end position="213"/>
    </location>
</feature>
<name>A0A9W8CRW1_9FUNG</name>
<proteinExistence type="predicted"/>
<evidence type="ECO:0000256" key="1">
    <source>
        <dbReference type="SAM" id="MobiDB-lite"/>
    </source>
</evidence>
<feature type="region of interest" description="Disordered" evidence="1">
    <location>
        <begin position="1"/>
        <end position="42"/>
    </location>
</feature>
<dbReference type="Proteomes" id="UP001143981">
    <property type="component" value="Unassembled WGS sequence"/>
</dbReference>
<comment type="caution">
    <text evidence="2">The sequence shown here is derived from an EMBL/GenBank/DDBJ whole genome shotgun (WGS) entry which is preliminary data.</text>
</comment>
<organism evidence="2 3">
    <name type="scientific">Coemansia biformis</name>
    <dbReference type="NCBI Taxonomy" id="1286918"/>
    <lineage>
        <taxon>Eukaryota</taxon>
        <taxon>Fungi</taxon>
        <taxon>Fungi incertae sedis</taxon>
        <taxon>Zoopagomycota</taxon>
        <taxon>Kickxellomycotina</taxon>
        <taxon>Kickxellomycetes</taxon>
        <taxon>Kickxellales</taxon>
        <taxon>Kickxellaceae</taxon>
        <taxon>Coemansia</taxon>
    </lineage>
</organism>
<dbReference type="AlphaFoldDB" id="A0A9W8CRW1"/>
<dbReference type="EMBL" id="JANBOI010002535">
    <property type="protein sequence ID" value="KAJ1721227.1"/>
    <property type="molecule type" value="Genomic_DNA"/>
</dbReference>
<feature type="non-terminal residue" evidence="2">
    <location>
        <position position="259"/>
    </location>
</feature>
<protein>
    <submittedName>
        <fullName evidence="2">Uncharacterized protein</fullName>
    </submittedName>
</protein>